<evidence type="ECO:0000256" key="5">
    <source>
        <dbReference type="ARBA" id="ARBA00007383"/>
    </source>
</evidence>
<dbReference type="STRING" id="1798661.A3D65_06100"/>
<dbReference type="SUPFAM" id="SSF53098">
    <property type="entry name" value="Ribonuclease H-like"/>
    <property type="match status" value="1"/>
</dbReference>
<dbReference type="InterPro" id="IPR012337">
    <property type="entry name" value="RNaseH-like_sf"/>
</dbReference>
<comment type="similarity">
    <text evidence="5 13">Belongs to the RNase HII family.</text>
</comment>
<dbReference type="InterPro" id="IPR022898">
    <property type="entry name" value="RNase_HII"/>
</dbReference>
<dbReference type="GO" id="GO:0032299">
    <property type="term" value="C:ribonuclease H2 complex"/>
    <property type="evidence" value="ECO:0007669"/>
    <property type="project" value="TreeGrafter"/>
</dbReference>
<evidence type="ECO:0000256" key="8">
    <source>
        <dbReference type="ARBA" id="ARBA00022723"/>
    </source>
</evidence>
<dbReference type="Proteomes" id="UP000177996">
    <property type="component" value="Unassembled WGS sequence"/>
</dbReference>
<dbReference type="Pfam" id="PF01351">
    <property type="entry name" value="RNase_HII"/>
    <property type="match status" value="1"/>
</dbReference>
<evidence type="ECO:0000256" key="4">
    <source>
        <dbReference type="ARBA" id="ARBA00004496"/>
    </source>
</evidence>
<keyword evidence="8 12" id="KW-0479">Metal-binding</keyword>
<evidence type="ECO:0000256" key="2">
    <source>
        <dbReference type="ARBA" id="ARBA00001946"/>
    </source>
</evidence>
<keyword evidence="6" id="KW-0963">Cytoplasm</keyword>
<evidence type="ECO:0000256" key="1">
    <source>
        <dbReference type="ARBA" id="ARBA00000077"/>
    </source>
</evidence>
<comment type="catalytic activity">
    <reaction evidence="1 12 13">
        <text>Endonucleolytic cleavage to 5'-phosphomonoester.</text>
        <dbReference type="EC" id="3.1.26.4"/>
    </reaction>
</comment>
<feature type="binding site" evidence="12">
    <location>
        <position position="16"/>
    </location>
    <ligand>
        <name>a divalent metal cation</name>
        <dbReference type="ChEBI" id="CHEBI:60240"/>
    </ligand>
</feature>
<feature type="binding site" evidence="12">
    <location>
        <position position="115"/>
    </location>
    <ligand>
        <name>a divalent metal cation</name>
        <dbReference type="ChEBI" id="CHEBI:60240"/>
    </ligand>
</feature>
<dbReference type="InterPro" id="IPR001352">
    <property type="entry name" value="RNase_HII/HIII"/>
</dbReference>
<evidence type="ECO:0000313" key="16">
    <source>
        <dbReference type="Proteomes" id="UP000177996"/>
    </source>
</evidence>
<keyword evidence="10 12" id="KW-0378">Hydrolase</keyword>
<evidence type="ECO:0000256" key="3">
    <source>
        <dbReference type="ARBA" id="ARBA00004065"/>
    </source>
</evidence>
<feature type="domain" description="RNase H type-2" evidence="14">
    <location>
        <begin position="10"/>
        <end position="199"/>
    </location>
</feature>
<reference evidence="15 16" key="1">
    <citation type="journal article" date="2016" name="Nat. Commun.">
        <title>Thousands of microbial genomes shed light on interconnected biogeochemical processes in an aquifer system.</title>
        <authorList>
            <person name="Anantharaman K."/>
            <person name="Brown C.T."/>
            <person name="Hug L.A."/>
            <person name="Sharon I."/>
            <person name="Castelle C.J."/>
            <person name="Probst A.J."/>
            <person name="Thomas B.C."/>
            <person name="Singh A."/>
            <person name="Wilkins M.J."/>
            <person name="Karaoz U."/>
            <person name="Brodie E.L."/>
            <person name="Williams K.H."/>
            <person name="Hubbard S.S."/>
            <person name="Banfield J.F."/>
        </authorList>
    </citation>
    <scope>NUCLEOTIDE SEQUENCE [LARGE SCALE GENOMIC DNA]</scope>
</reference>
<evidence type="ECO:0000256" key="10">
    <source>
        <dbReference type="ARBA" id="ARBA00022801"/>
    </source>
</evidence>
<dbReference type="PANTHER" id="PTHR10954:SF18">
    <property type="entry name" value="RIBONUCLEASE HII"/>
    <property type="match status" value="1"/>
</dbReference>
<dbReference type="GO" id="GO:0046872">
    <property type="term" value="F:metal ion binding"/>
    <property type="evidence" value="ECO:0007669"/>
    <property type="project" value="UniProtKB-KW"/>
</dbReference>
<dbReference type="EMBL" id="MHLL01000049">
    <property type="protein sequence ID" value="OGZ07924.1"/>
    <property type="molecule type" value="Genomic_DNA"/>
</dbReference>
<dbReference type="GO" id="GO:0006298">
    <property type="term" value="P:mismatch repair"/>
    <property type="evidence" value="ECO:0007669"/>
    <property type="project" value="TreeGrafter"/>
</dbReference>
<evidence type="ECO:0000256" key="9">
    <source>
        <dbReference type="ARBA" id="ARBA00022759"/>
    </source>
</evidence>
<evidence type="ECO:0000256" key="6">
    <source>
        <dbReference type="ARBA" id="ARBA00022490"/>
    </source>
</evidence>
<keyword evidence="9 12" id="KW-0255">Endonuclease</keyword>
<name>A0A1G2D2N9_9BACT</name>
<dbReference type="AlphaFoldDB" id="A0A1G2D2N9"/>
<evidence type="ECO:0000256" key="11">
    <source>
        <dbReference type="ARBA" id="ARBA00023211"/>
    </source>
</evidence>
<dbReference type="GO" id="GO:0004523">
    <property type="term" value="F:RNA-DNA hybrid ribonuclease activity"/>
    <property type="evidence" value="ECO:0007669"/>
    <property type="project" value="UniProtKB-UniRule"/>
</dbReference>
<keyword evidence="11" id="KW-0464">Manganese</keyword>
<dbReference type="EC" id="3.1.26.4" evidence="13"/>
<comment type="subcellular location">
    <subcellularLocation>
        <location evidence="4">Cytoplasm</location>
    </subcellularLocation>
</comment>
<evidence type="ECO:0000256" key="7">
    <source>
        <dbReference type="ARBA" id="ARBA00022722"/>
    </source>
</evidence>
<dbReference type="GO" id="GO:0005737">
    <property type="term" value="C:cytoplasm"/>
    <property type="evidence" value="ECO:0007669"/>
    <property type="project" value="UniProtKB-SubCell"/>
</dbReference>
<dbReference type="PROSITE" id="PS51975">
    <property type="entry name" value="RNASE_H_2"/>
    <property type="match status" value="1"/>
</dbReference>
<comment type="cofactor">
    <cofactor evidence="2">
        <name>Mg(2+)</name>
        <dbReference type="ChEBI" id="CHEBI:18420"/>
    </cofactor>
</comment>
<feature type="binding site" evidence="12">
    <location>
        <position position="17"/>
    </location>
    <ligand>
        <name>a divalent metal cation</name>
        <dbReference type="ChEBI" id="CHEBI:60240"/>
    </ligand>
</feature>
<sequence length="199" mass="22368">MKEKRSPAPKFFVGIDEVGRGPLAGPVVVGALLATPKLLKHFRLIKESKQLSPQKREEWYARIKLLVGKELRFAVSFVSANVIDKKGITYAIRLALVRSLKKLKVSPNSCEVLLDGGLSAPKKYPRQKTIIHGDAKETVIAMASVVAKVLRDRRMVRLDKKYPQYRLAAHNGYGTKAHYRAIKKHGRSLEHRKSFCGNI</sequence>
<organism evidence="15 16">
    <name type="scientific">Candidatus Lloydbacteria bacterium RIFCSPHIGHO2_02_FULL_50_13</name>
    <dbReference type="NCBI Taxonomy" id="1798661"/>
    <lineage>
        <taxon>Bacteria</taxon>
        <taxon>Candidatus Lloydiibacteriota</taxon>
    </lineage>
</organism>
<protein>
    <recommendedName>
        <fullName evidence="13">Ribonuclease</fullName>
        <ecNumber evidence="13">3.1.26.4</ecNumber>
    </recommendedName>
</protein>
<evidence type="ECO:0000313" key="15">
    <source>
        <dbReference type="EMBL" id="OGZ07924.1"/>
    </source>
</evidence>
<dbReference type="PANTHER" id="PTHR10954">
    <property type="entry name" value="RIBONUCLEASE H2 SUBUNIT A"/>
    <property type="match status" value="1"/>
</dbReference>
<dbReference type="GO" id="GO:0003723">
    <property type="term" value="F:RNA binding"/>
    <property type="evidence" value="ECO:0007669"/>
    <property type="project" value="UniProtKB-UniRule"/>
</dbReference>
<dbReference type="InterPro" id="IPR024567">
    <property type="entry name" value="RNase_HII/HIII_dom"/>
</dbReference>
<proteinExistence type="inferred from homology"/>
<evidence type="ECO:0000256" key="12">
    <source>
        <dbReference type="PROSITE-ProRule" id="PRU01319"/>
    </source>
</evidence>
<keyword evidence="7 12" id="KW-0540">Nuclease</keyword>
<evidence type="ECO:0000256" key="13">
    <source>
        <dbReference type="RuleBase" id="RU003515"/>
    </source>
</evidence>
<comment type="cofactor">
    <cofactor evidence="12">
        <name>Mn(2+)</name>
        <dbReference type="ChEBI" id="CHEBI:29035"/>
    </cofactor>
    <cofactor evidence="12">
        <name>Mg(2+)</name>
        <dbReference type="ChEBI" id="CHEBI:18420"/>
    </cofactor>
    <text evidence="12">Manganese or magnesium. Binds 1 divalent metal ion per monomer in the absence of substrate. May bind a second metal ion after substrate binding.</text>
</comment>
<dbReference type="InterPro" id="IPR036397">
    <property type="entry name" value="RNaseH_sf"/>
</dbReference>
<dbReference type="Gene3D" id="3.30.420.10">
    <property type="entry name" value="Ribonuclease H-like superfamily/Ribonuclease H"/>
    <property type="match status" value="1"/>
</dbReference>
<comment type="function">
    <text evidence="3 13">Endonuclease that specifically degrades the RNA of RNA-DNA hybrids.</text>
</comment>
<dbReference type="GO" id="GO:0043137">
    <property type="term" value="P:DNA replication, removal of RNA primer"/>
    <property type="evidence" value="ECO:0007669"/>
    <property type="project" value="TreeGrafter"/>
</dbReference>
<dbReference type="NCBIfam" id="NF000595">
    <property type="entry name" value="PRK00015.1-3"/>
    <property type="match status" value="1"/>
</dbReference>
<dbReference type="CDD" id="cd07182">
    <property type="entry name" value="RNase_HII_bacteria_HII_like"/>
    <property type="match status" value="1"/>
</dbReference>
<gene>
    <name evidence="15" type="ORF">A3D65_06100</name>
</gene>
<evidence type="ECO:0000259" key="14">
    <source>
        <dbReference type="PROSITE" id="PS51975"/>
    </source>
</evidence>
<comment type="caution">
    <text evidence="15">The sequence shown here is derived from an EMBL/GenBank/DDBJ whole genome shotgun (WGS) entry which is preliminary data.</text>
</comment>
<accession>A0A1G2D2N9</accession>